<keyword evidence="1" id="KW-0732">Signal</keyword>
<organism evidence="2 3">
    <name type="scientific">Snodgrassella alvi SCGC AB-598-J21</name>
    <dbReference type="NCBI Taxonomy" id="1385367"/>
    <lineage>
        <taxon>Bacteria</taxon>
        <taxon>Pseudomonadati</taxon>
        <taxon>Pseudomonadota</taxon>
        <taxon>Betaproteobacteria</taxon>
        <taxon>Neisseriales</taxon>
        <taxon>Neisseriaceae</taxon>
        <taxon>Snodgrassella</taxon>
    </lineage>
</organism>
<accession>A0A074V7W7</accession>
<protein>
    <submittedName>
        <fullName evidence="2">Uncharacterized protein</fullName>
    </submittedName>
</protein>
<reference evidence="2 3" key="1">
    <citation type="journal article" date="2014" name="PLoS Genet.">
        <title>Hidden diversity in honey bee gut symbionts detected by single-cell genomics.</title>
        <authorList>
            <person name="Engel P."/>
            <person name="Stepanauskas R."/>
            <person name="Moran N."/>
        </authorList>
    </citation>
    <scope>NUCLEOTIDE SEQUENCE [LARGE SCALE GENOMIC DNA]</scope>
    <source>
        <strain evidence="2 3">SCGC AB-598-J21</strain>
    </source>
</reference>
<gene>
    <name evidence="2" type="ORF">SASC598J21_006890</name>
</gene>
<sequence>MSFIIKNKSRLSLKKFLIISFFLSFNMNFAMAQDVLVDSAQQARIRIFGQNGKPTNMKYSFQGHEVKESNGGTLGGAFASSLGLARNSTIGIPATATLNTMKRHNHNLSKLYYREFIIPANVPITISNAIIGLTNVNNTHNDGKIISYQPSCQSNKLTFVAEPGKDYETIAASASAQCGVILQEVHPDGTTTSLIKGD</sequence>
<evidence type="ECO:0000313" key="3">
    <source>
        <dbReference type="Proteomes" id="UP000027644"/>
    </source>
</evidence>
<feature type="signal peptide" evidence="1">
    <location>
        <begin position="1"/>
        <end position="32"/>
    </location>
</feature>
<feature type="chain" id="PRO_5001701912" evidence="1">
    <location>
        <begin position="33"/>
        <end position="198"/>
    </location>
</feature>
<dbReference type="AlphaFoldDB" id="A0A074V7W7"/>
<evidence type="ECO:0000256" key="1">
    <source>
        <dbReference type="SAM" id="SignalP"/>
    </source>
</evidence>
<comment type="caution">
    <text evidence="2">The sequence shown here is derived from an EMBL/GenBank/DDBJ whole genome shotgun (WGS) entry which is preliminary data.</text>
</comment>
<proteinExistence type="predicted"/>
<dbReference type="EMBL" id="AVQL01000404">
    <property type="protein sequence ID" value="KEQ01533.1"/>
    <property type="molecule type" value="Genomic_DNA"/>
</dbReference>
<evidence type="ECO:0000313" key="2">
    <source>
        <dbReference type="EMBL" id="KEQ01533.1"/>
    </source>
</evidence>
<dbReference type="Proteomes" id="UP000027644">
    <property type="component" value="Unassembled WGS sequence"/>
</dbReference>
<name>A0A074V7W7_9NEIS</name>